<reference evidence="2 3" key="1">
    <citation type="submission" date="2016-10" db="EMBL/GenBank/DDBJ databases">
        <authorList>
            <person name="de Groot N.N."/>
        </authorList>
    </citation>
    <scope>NUCLEOTIDE SEQUENCE [LARGE SCALE GENOMIC DNA]</scope>
    <source>
        <strain evidence="2 3">DSM 25186</strain>
    </source>
</reference>
<evidence type="ECO:0000313" key="3">
    <source>
        <dbReference type="Proteomes" id="UP000198510"/>
    </source>
</evidence>
<dbReference type="GO" id="GO:0006313">
    <property type="term" value="P:DNA transposition"/>
    <property type="evidence" value="ECO:0007669"/>
    <property type="project" value="InterPro"/>
</dbReference>
<sequence length="124" mass="14209">MKPRRNFDLTYKKMAVEMAKAKGSVSATARELDIDPQMLRRWRKQIGQINDRVANERYRLPSEKTAEQLEIQQLRKQLREAELERDGAAPRILKEAVSQRGPAFSPRKIPNVSADPQPKGAVWG</sequence>
<proteinExistence type="predicted"/>
<dbReference type="Gene3D" id="1.10.10.60">
    <property type="entry name" value="Homeodomain-like"/>
    <property type="match status" value="1"/>
</dbReference>
<name>A0A1G9W3F6_9BACT</name>
<evidence type="ECO:0000313" key="2">
    <source>
        <dbReference type="EMBL" id="SDM79078.1"/>
    </source>
</evidence>
<keyword evidence="3" id="KW-1185">Reference proteome</keyword>
<dbReference type="SUPFAM" id="SSF46689">
    <property type="entry name" value="Homeodomain-like"/>
    <property type="match status" value="1"/>
</dbReference>
<dbReference type="AlphaFoldDB" id="A0A1G9W3F6"/>
<dbReference type="RefSeq" id="WP_089688888.1">
    <property type="nucleotide sequence ID" value="NZ_FNFO01000033.1"/>
</dbReference>
<dbReference type="Pfam" id="PF01527">
    <property type="entry name" value="HTH_Tnp_1"/>
    <property type="match status" value="1"/>
</dbReference>
<feature type="region of interest" description="Disordered" evidence="1">
    <location>
        <begin position="92"/>
        <end position="124"/>
    </location>
</feature>
<dbReference type="PANTHER" id="PTHR33215:SF13">
    <property type="entry name" value="PROTEIN DISTAL ANTENNA"/>
    <property type="match status" value="1"/>
</dbReference>
<gene>
    <name evidence="2" type="ORF">SAMN05421823_1332</name>
</gene>
<dbReference type="GO" id="GO:0003677">
    <property type="term" value="F:DNA binding"/>
    <property type="evidence" value="ECO:0007669"/>
    <property type="project" value="InterPro"/>
</dbReference>
<accession>A0A1G9W3F6</accession>
<dbReference type="Proteomes" id="UP000198510">
    <property type="component" value="Unassembled WGS sequence"/>
</dbReference>
<evidence type="ECO:0000256" key="1">
    <source>
        <dbReference type="SAM" id="MobiDB-lite"/>
    </source>
</evidence>
<protein>
    <submittedName>
        <fullName evidence="2">Transposase</fullName>
    </submittedName>
</protein>
<dbReference type="EMBL" id="FNFO01000033">
    <property type="protein sequence ID" value="SDM79078.1"/>
    <property type="molecule type" value="Genomic_DNA"/>
</dbReference>
<organism evidence="2 3">
    <name type="scientific">Catalinimonas alkaloidigena</name>
    <dbReference type="NCBI Taxonomy" id="1075417"/>
    <lineage>
        <taxon>Bacteria</taxon>
        <taxon>Pseudomonadati</taxon>
        <taxon>Bacteroidota</taxon>
        <taxon>Cytophagia</taxon>
        <taxon>Cytophagales</taxon>
        <taxon>Catalimonadaceae</taxon>
        <taxon>Catalinimonas</taxon>
    </lineage>
</organism>
<dbReference type="PANTHER" id="PTHR33215">
    <property type="entry name" value="PROTEIN DISTAL ANTENNA"/>
    <property type="match status" value="1"/>
</dbReference>
<dbReference type="InterPro" id="IPR002514">
    <property type="entry name" value="Transposase_8"/>
</dbReference>
<dbReference type="InterPro" id="IPR051839">
    <property type="entry name" value="RD_transcriptional_regulator"/>
</dbReference>
<dbReference type="GO" id="GO:0004803">
    <property type="term" value="F:transposase activity"/>
    <property type="evidence" value="ECO:0007669"/>
    <property type="project" value="InterPro"/>
</dbReference>
<dbReference type="InterPro" id="IPR009057">
    <property type="entry name" value="Homeodomain-like_sf"/>
</dbReference>